<dbReference type="RefSeq" id="WP_381518141.1">
    <property type="nucleotide sequence ID" value="NZ_JBHULN010000001.1"/>
</dbReference>
<feature type="transmembrane region" description="Helical" evidence="1">
    <location>
        <begin position="117"/>
        <end position="134"/>
    </location>
</feature>
<dbReference type="Proteomes" id="UP001597469">
    <property type="component" value="Unassembled WGS sequence"/>
</dbReference>
<keyword evidence="1" id="KW-0812">Transmembrane</keyword>
<keyword evidence="4" id="KW-1185">Reference proteome</keyword>
<sequence length="312" mass="34980">MRFLALTSLILLSYLSGVEASNLRCVQDDSLQTDDTIHLTIRRYFLSTIRQYNYHYASYLSDAQLIPLLRRTPDPSVRQIVRRGEWKRGIATTMSFVGATLAFSGLLMPAYRLETRGGLLLSGVGLFYGSLIPAGRAKQQFQQAVAQRNLVIRNHTGDYYAPITGLSSQPLTLSLSDTVSIIRRGFTSYYSYRQIRVQPAWQLVKLADRLNNKDVKDGLRYSRHVGAIAGFIGSFGAGYMTTSLLFYGTRRANGGSATLNTPLFWGSLAALSVNVGLRMHISRVQQRTVQLLNERLRDQYGPSATNEHFLRP</sequence>
<accession>A0ABW5LZ44</accession>
<organism evidence="3 4">
    <name type="scientific">Spirosoma soli</name>
    <dbReference type="NCBI Taxonomy" id="1770529"/>
    <lineage>
        <taxon>Bacteria</taxon>
        <taxon>Pseudomonadati</taxon>
        <taxon>Bacteroidota</taxon>
        <taxon>Cytophagia</taxon>
        <taxon>Cytophagales</taxon>
        <taxon>Cytophagaceae</taxon>
        <taxon>Spirosoma</taxon>
    </lineage>
</organism>
<feature type="signal peptide" evidence="2">
    <location>
        <begin position="1"/>
        <end position="20"/>
    </location>
</feature>
<feature type="transmembrane region" description="Helical" evidence="1">
    <location>
        <begin position="259"/>
        <end position="277"/>
    </location>
</feature>
<gene>
    <name evidence="3" type="ORF">ACFSUS_01610</name>
</gene>
<evidence type="ECO:0000256" key="1">
    <source>
        <dbReference type="SAM" id="Phobius"/>
    </source>
</evidence>
<reference evidence="4" key="1">
    <citation type="journal article" date="2019" name="Int. J. Syst. Evol. Microbiol.">
        <title>The Global Catalogue of Microorganisms (GCM) 10K type strain sequencing project: providing services to taxonomists for standard genome sequencing and annotation.</title>
        <authorList>
            <consortium name="The Broad Institute Genomics Platform"/>
            <consortium name="The Broad Institute Genome Sequencing Center for Infectious Disease"/>
            <person name="Wu L."/>
            <person name="Ma J."/>
        </authorList>
    </citation>
    <scope>NUCLEOTIDE SEQUENCE [LARGE SCALE GENOMIC DNA]</scope>
    <source>
        <strain evidence="4">KCTC 42805</strain>
    </source>
</reference>
<evidence type="ECO:0000313" key="4">
    <source>
        <dbReference type="Proteomes" id="UP001597469"/>
    </source>
</evidence>
<keyword evidence="1" id="KW-1133">Transmembrane helix</keyword>
<proteinExistence type="predicted"/>
<evidence type="ECO:0000313" key="3">
    <source>
        <dbReference type="EMBL" id="MFD2569309.1"/>
    </source>
</evidence>
<name>A0ABW5LZ44_9BACT</name>
<keyword evidence="1" id="KW-0472">Membrane</keyword>
<evidence type="ECO:0000256" key="2">
    <source>
        <dbReference type="SAM" id="SignalP"/>
    </source>
</evidence>
<dbReference type="EMBL" id="JBHULN010000001">
    <property type="protein sequence ID" value="MFD2569309.1"/>
    <property type="molecule type" value="Genomic_DNA"/>
</dbReference>
<evidence type="ECO:0008006" key="5">
    <source>
        <dbReference type="Google" id="ProtNLM"/>
    </source>
</evidence>
<feature type="transmembrane region" description="Helical" evidence="1">
    <location>
        <begin position="90"/>
        <end position="111"/>
    </location>
</feature>
<comment type="caution">
    <text evidence="3">The sequence shown here is derived from an EMBL/GenBank/DDBJ whole genome shotgun (WGS) entry which is preliminary data.</text>
</comment>
<feature type="transmembrane region" description="Helical" evidence="1">
    <location>
        <begin position="225"/>
        <end position="247"/>
    </location>
</feature>
<feature type="chain" id="PRO_5045458701" description="Transmembrane protein" evidence="2">
    <location>
        <begin position="21"/>
        <end position="312"/>
    </location>
</feature>
<protein>
    <recommendedName>
        <fullName evidence="5">Transmembrane protein</fullName>
    </recommendedName>
</protein>
<keyword evidence="2" id="KW-0732">Signal</keyword>